<proteinExistence type="predicted"/>
<dbReference type="SMART" id="SM00409">
    <property type="entry name" value="IG"/>
    <property type="match status" value="4"/>
</dbReference>
<name>A0A1I1VET0_9FLAO</name>
<feature type="domain" description="Immunoglobulin" evidence="2">
    <location>
        <begin position="367"/>
        <end position="443"/>
    </location>
</feature>
<evidence type="ECO:0000313" key="3">
    <source>
        <dbReference type="EMBL" id="SFD81591.1"/>
    </source>
</evidence>
<dbReference type="InterPro" id="IPR047589">
    <property type="entry name" value="DUF11_rpt"/>
</dbReference>
<accession>A0A1I1VET0</accession>
<organism evidence="3 4">
    <name type="scientific">Flavobacterium phragmitis</name>
    <dbReference type="NCBI Taxonomy" id="739143"/>
    <lineage>
        <taxon>Bacteria</taxon>
        <taxon>Pseudomonadati</taxon>
        <taxon>Bacteroidota</taxon>
        <taxon>Flavobacteriia</taxon>
        <taxon>Flavobacteriales</taxon>
        <taxon>Flavobacteriaceae</taxon>
        <taxon>Flavobacterium</taxon>
    </lineage>
</organism>
<feature type="chain" id="PRO_5011732987" evidence="1">
    <location>
        <begin position="32"/>
        <end position="3231"/>
    </location>
</feature>
<evidence type="ECO:0000256" key="1">
    <source>
        <dbReference type="SAM" id="SignalP"/>
    </source>
</evidence>
<dbReference type="RefSeq" id="WP_091497021.1">
    <property type="nucleotide sequence ID" value="NZ_FOMH01000012.1"/>
</dbReference>
<protein>
    <submittedName>
        <fullName evidence="3">Gliding motility-associated C-terminal domain-containing protein</fullName>
    </submittedName>
</protein>
<dbReference type="Pfam" id="PF01345">
    <property type="entry name" value="DUF11"/>
    <property type="match status" value="1"/>
</dbReference>
<dbReference type="InterPro" id="IPR003599">
    <property type="entry name" value="Ig_sub"/>
</dbReference>
<keyword evidence="4" id="KW-1185">Reference proteome</keyword>
<feature type="domain" description="Immunoglobulin" evidence="2">
    <location>
        <begin position="1293"/>
        <end position="1373"/>
    </location>
</feature>
<dbReference type="NCBIfam" id="TIGR01451">
    <property type="entry name" value="B_ant_repeat"/>
    <property type="match status" value="1"/>
</dbReference>
<dbReference type="OrthoDB" id="1236981at2"/>
<reference evidence="4" key="1">
    <citation type="submission" date="2016-10" db="EMBL/GenBank/DDBJ databases">
        <authorList>
            <person name="Varghese N."/>
            <person name="Submissions S."/>
        </authorList>
    </citation>
    <scope>NUCLEOTIDE SEQUENCE [LARGE SCALE GENOMIC DNA]</scope>
    <source>
        <strain evidence="4">CGMCC 1.10370</strain>
    </source>
</reference>
<dbReference type="NCBIfam" id="TIGR04131">
    <property type="entry name" value="Bac_Flav_CTERM"/>
    <property type="match status" value="1"/>
</dbReference>
<dbReference type="InterPro" id="IPR044023">
    <property type="entry name" value="Ig_7"/>
</dbReference>
<feature type="domain" description="Immunoglobulin" evidence="2">
    <location>
        <begin position="776"/>
        <end position="855"/>
    </location>
</feature>
<dbReference type="EMBL" id="FOMH01000012">
    <property type="protein sequence ID" value="SFD81591.1"/>
    <property type="molecule type" value="Genomic_DNA"/>
</dbReference>
<sequence length="3231" mass="333814">MKKNFTFCNLKYQMRLLGLLTLFFLCTNAFSQTICRPVSQTNSTGGGLLCIGLDVNSPANAYDSAGLSTYATLTNGVGLLGCFAEETMTLNQTARAGDQIAIYFGTGNGLLDLSLLSNASVQAKNSGTNVGSSVALNSPLLNLNLLNGNTVAVAKFPVTGDTNQIQVQVGGLVSLLVNLRIYDVRLEFAQPTVTGGLSQTVCAGVPTTLTATPAAGTTLAWYSSEFSTTALAVGNTYTTPALTANTTYYIGITRAAGCEGNVRVPVVLNVSNPIAPAISNVGLNVCSAGATQQTTLSVLNPVPGTTYSWYATATATTALATGTTYSPTVPLGTTSFFVQASIGSCVSSRVQTNVVSTAVPANPTVLTQSVTIQSGQNATLNASTSEPGVQLNWYEVASGGSPVATNTVTFVTPILTATKTYYVEAESPNGNCPSAARIPVTVTVQPASLVGCLEAGSQAIVQNGFCLLCSSANPNNSVDGNSATATQLSVPVGLINGWIQQTVQFANPGKAGDIVDVDLELPGGIADLSLLGAVSLATYNGATYNNDRVAVNNPLITLQLLSGNRFRASVVAGANFDRVEIRLGGLATVLTTVNIYQATYRYKAPIITGNTTICSGQATTLTASLAVGETVNWYSVATGGTPLASTAVFTTPAITAPTTYYVEVTRNGCVNSERNPVQILIENPVLPAVSASPSTICNGQSTTLTVQAPVAGTTYNWYDAASGGGLVFTGTTFITPALTANVTYHVEAVVGGCSTPTRTAVPLTVSPLPAVPTFASTDVIIQSGQTVTLSVSNPVGGVTYNWYDVPTGGTSIAFGVASFTPSPALTANKTYYVEAVNDATDCVSPTRGAINVIVIANASTCLQAGTQTTSTDGLLCALCTITDGNNSVDGNINTYSHLTVPVGVGAYLQQQLIFATPGQTGDIIDVDLEVPGGLLDISLLSNITLATYNGAVFNNDRTALNNSLLSIQLLSGNKFKASFATTAPFDRVEVRLGGTATLLSNLYIYQAAYRFPNAAVTGVANPICVGQNAVLTPVSTGTETFTWYTVPTGGTAITPTPGGVLTTPALSATTTYYLQGTRVGCDNSLRQGVTVTVLPIPTDADISVTTPIEATCAGGAVIAPSTIIAGAQFKYYTDQNKTQEIVTGTTVLAQPGVTFTKDATTGALTIAGLNTGGTPYNYYVSILNGGTCENVNGTLKQVTVNFPSTTVLNVNSTLIGCGSANLRSAITNFDTTGATTYTFYDSSNNVITADVAANITTSGVYSIEAQSSTAACPSVRQSVTVTINALPSLVITNPQESVNVGSNVTLSAVSTGTVTWYDPQGNVLPSGTTGVLNTPGVYTYTAVATDGTCTATATKIINVIDLTSCQTLSERVYATAQTSGSIITGNVTNGGNAIDGNPQTFSTITTGLGLLGIGTTWQDLTWPTTIAKGTPVTVKLGSEYSLLAVGQNLSVVGLNGGTPIGAMQSVSGSLLNLVSGDNTYEFTFVPSDASGPQDYNGIRIQSASVLSVAQNTKVFDAHYNKPVTSVTCAGGDIQDVFYGATDLGLPVGALTAAVGVSDAWNIADNDITTFATMYSGAGALASADLTVQFKTPSVVSDTLRIVISKPGTLLSVNLLTGFTVQRYLGNVAVGAPIQNTSTLLSLKLLPGNSLAMVLVSSPTEIYDRVRIRLGGVLGVLDFLRVHTVERTANTTVIGADPQNKITVCPRTDITLQIPEEACSTYIWYDAETGGNPLASGIKYTVPANLASGIYKYYVQPVRYGCEVFARGEVTVEVKASAPVNALTDITLNGGTTTSICSVSGSVTLATGLSGTPVLTNPVYYWYSLNGTTAQLIPGETTAQLVVNGLAPGTYTYYVGVSSDQFCETTEAARKQITFTILPPSTVNDILVDDVTVCHSTPASLTPTAPSLTSPVFTWYLDANKTQPITNGSVIAGVTYTIDVAGVLTAVGLTKAVSPITYYVAVASTNTCENLAGTLQDAVIMISDPNTPTTTDTTQDFCLENNPTIANIQVNESNVIWYNVATGGTPLVSTTALVNGIYYAAATDAVTGCESSVRLAVTISVNDPGTPTLVTVGTQNFCLVNAPTFASIQTNESNIVWYTALTGGTLIPSTTVLTTGQYFAAISDPTTGCESAVRLTVDVIVNDPGTPTLVTAGTQTFCLEDAPTFASIQTNESNIVWYTALTGGTLIPSTTALTTGQYFAAISDLSTGCESATRLTVDVIVNDPGTPTTADATQDFCLVNAPTFASIQTNETNVVWYTAATGGTAIPATTALTSGTYYAALTDAATGCESVARLMVAVTVSDPGTPTTADTTQDFCLVNAPTFASIQTNEINIVWYATATGGTAIPSTTALTTGTYYAALLDAPTGCESSVRLQVAVSVTDPATPTTTDTTQDFCLVNAPTFASIQTNETNVVWYNTPTGGTAIASTTALTSGTYYASLLDATTGCESSVRLAVTITVSDPGTPTTADATQDFCLVNAPTFASIQTNETNVVWYTAATGGTAIPATTALTSGTYYAALTDVATGCESAARLMVAVTVSDPGTPTTADATQDFCLVNAPTFASIQTNETNVVWYATATGGTAIPSTTALTTGIYYAALLDATTGCESSVRLQVAVSVTDPATPTTNATTQTFCSGTNPTVANIQVNESNVVWYTTQTGGTALASTAVLTTATYFGAIKDPATGCESSVRLQVAVTVGNTINPTTNNAAQTFCSTAAPTIANIQVNESNVTWYTAATGGTAIPAGTILTSGVYYGNIVDAATGCESTTRLQVTVTVVNPSATPTTNNATQNFCTLNSPTVANIQVNEANVVWYTTATGGTALASTATLTTGIYYGAVSSAIGCENPVRLAVTVNVNTPSVITTTNTAQKFCLSAVPTLANIQVNEANVVWYTAATGGTPLAANTPLTATTYYAGALANTTNGCDNGPRLAITVSFENDAAYQIATTDDTPCVFKGVTYSIANGKSDYVWTINGGTIVTGGGAADGSVTVSWSDVGPGTVSVTYTNTCDERTTKTLNVSVTSCSDLTITHTVDNPTPNFGDKVTFTITVNNVGEGDFINTIVSNLLPSGLELVSSSTTSGTYDPNTQLWTIPRLNAGQSVVLTIVAEVLPNGNYTSVATVETSTPLDVDASNNSASVTLEPICLTVYNEFTPNNDGKNDLFRIDCIESYPNNELKVFNRYGALVYSKTHYENDWNGTANVSGVVNRGDMLPTGTYFYVITIGDGTVKKGWLSIMR</sequence>
<dbReference type="Pfam" id="PF19081">
    <property type="entry name" value="Ig_7"/>
    <property type="match status" value="19"/>
</dbReference>
<evidence type="ECO:0000259" key="2">
    <source>
        <dbReference type="SMART" id="SM00409"/>
    </source>
</evidence>
<dbReference type="InterPro" id="IPR001434">
    <property type="entry name" value="OmcB-like_DUF11"/>
</dbReference>
<dbReference type="STRING" id="739143.SAMN05216297_112131"/>
<keyword evidence="1" id="KW-0732">Signal</keyword>
<evidence type="ECO:0000313" key="4">
    <source>
        <dbReference type="Proteomes" id="UP000199672"/>
    </source>
</evidence>
<dbReference type="Pfam" id="PF13585">
    <property type="entry name" value="CHU_C"/>
    <property type="match status" value="1"/>
</dbReference>
<dbReference type="InterPro" id="IPR026341">
    <property type="entry name" value="T9SS_type_B"/>
</dbReference>
<dbReference type="Proteomes" id="UP000199672">
    <property type="component" value="Unassembled WGS sequence"/>
</dbReference>
<feature type="signal peptide" evidence="1">
    <location>
        <begin position="1"/>
        <end position="31"/>
    </location>
</feature>
<gene>
    <name evidence="3" type="ORF">SAMN05216297_112131</name>
</gene>
<feature type="domain" description="Immunoglobulin" evidence="2">
    <location>
        <begin position="1013"/>
        <end position="1094"/>
    </location>
</feature>